<dbReference type="SUPFAM" id="SSF48403">
    <property type="entry name" value="Ankyrin repeat"/>
    <property type="match status" value="1"/>
</dbReference>
<sequence length="353" mass="37633">MIRVFKISGEEVATVAVESLAETPFGDTVKGLKYHLKPLMGVPIYQLKLVSQGQLLGNNVSLLGLGPGPMDLFVITSKVRPPNNGEFVRLCSAAQGGCVSQLEALLEIPIDPNHIDFLEDAAAEWSGGEEDLASPLYYATSEGHLKAVEILLEAGASVNRPDDFPDTPLYVAAECGFYELVEVLLHAKARTDGLGDCQTPLWIASSKGNSKVVELLLEAGADKNTNLTGDTPMCTAAKNGHLEVVQMLLEAGADKELPNILGEPPLFAACEKGHVDIVKLLLAEGAEQKVNLEGESPLFIAAHGGHVEVAKQLLQTSGEDLGDIRRSAQIASECGHWEIVKLLEGCPVPNQSE</sequence>
<feature type="domain" description="Ubiquitin-like" evidence="2">
    <location>
        <begin position="27"/>
        <end position="66"/>
    </location>
</feature>
<dbReference type="Gene3D" id="1.25.40.20">
    <property type="entry name" value="Ankyrin repeat-containing domain"/>
    <property type="match status" value="2"/>
</dbReference>
<dbReference type="Proteomes" id="UP001642464">
    <property type="component" value="Unassembled WGS sequence"/>
</dbReference>
<evidence type="ECO:0000313" key="3">
    <source>
        <dbReference type="EMBL" id="CAK9089746.1"/>
    </source>
</evidence>
<name>A0ABP0QNF2_9DINO</name>
<dbReference type="SMART" id="SM00248">
    <property type="entry name" value="ANK"/>
    <property type="match status" value="7"/>
</dbReference>
<dbReference type="InterPro" id="IPR029071">
    <property type="entry name" value="Ubiquitin-like_domsf"/>
</dbReference>
<keyword evidence="4" id="KW-1185">Reference proteome</keyword>
<evidence type="ECO:0000256" key="1">
    <source>
        <dbReference type="PROSITE-ProRule" id="PRU00023"/>
    </source>
</evidence>
<feature type="repeat" description="ANK" evidence="1">
    <location>
        <begin position="228"/>
        <end position="260"/>
    </location>
</feature>
<dbReference type="PANTHER" id="PTHR46224">
    <property type="entry name" value="ANKYRIN REPEAT FAMILY PROTEIN"/>
    <property type="match status" value="1"/>
</dbReference>
<dbReference type="EMBL" id="CAXAMM010039884">
    <property type="protein sequence ID" value="CAK9089746.1"/>
    <property type="molecule type" value="Genomic_DNA"/>
</dbReference>
<comment type="caution">
    <text evidence="3">The sequence shown here is derived from an EMBL/GenBank/DDBJ whole genome shotgun (WGS) entry which is preliminary data.</text>
</comment>
<accession>A0ABP0QNF2</accession>
<dbReference type="SUPFAM" id="SSF54236">
    <property type="entry name" value="Ubiquitin-like"/>
    <property type="match status" value="1"/>
</dbReference>
<reference evidence="3 4" key="1">
    <citation type="submission" date="2024-02" db="EMBL/GenBank/DDBJ databases">
        <authorList>
            <person name="Chen Y."/>
            <person name="Shah S."/>
            <person name="Dougan E. K."/>
            <person name="Thang M."/>
            <person name="Chan C."/>
        </authorList>
    </citation>
    <scope>NUCLEOTIDE SEQUENCE [LARGE SCALE GENOMIC DNA]</scope>
</reference>
<dbReference type="Pfam" id="PF12796">
    <property type="entry name" value="Ank_2"/>
    <property type="match status" value="3"/>
</dbReference>
<dbReference type="InterPro" id="IPR051616">
    <property type="entry name" value="Cul2-RING_E3_ligase_SR"/>
</dbReference>
<feature type="repeat" description="ANK" evidence="1">
    <location>
        <begin position="261"/>
        <end position="293"/>
    </location>
</feature>
<organism evidence="3 4">
    <name type="scientific">Durusdinium trenchii</name>
    <dbReference type="NCBI Taxonomy" id="1381693"/>
    <lineage>
        <taxon>Eukaryota</taxon>
        <taxon>Sar</taxon>
        <taxon>Alveolata</taxon>
        <taxon>Dinophyceae</taxon>
        <taxon>Suessiales</taxon>
        <taxon>Symbiodiniaceae</taxon>
        <taxon>Durusdinium</taxon>
    </lineage>
</organism>
<evidence type="ECO:0000313" key="4">
    <source>
        <dbReference type="Proteomes" id="UP001642464"/>
    </source>
</evidence>
<dbReference type="InterPro" id="IPR000626">
    <property type="entry name" value="Ubiquitin-like_dom"/>
</dbReference>
<feature type="repeat" description="ANK" evidence="1">
    <location>
        <begin position="293"/>
        <end position="315"/>
    </location>
</feature>
<dbReference type="PROSITE" id="PS50053">
    <property type="entry name" value="UBIQUITIN_2"/>
    <property type="match status" value="1"/>
</dbReference>
<dbReference type="PROSITE" id="PS50088">
    <property type="entry name" value="ANK_REPEAT"/>
    <property type="match status" value="5"/>
</dbReference>
<dbReference type="PRINTS" id="PR01415">
    <property type="entry name" value="ANKYRIN"/>
</dbReference>
<gene>
    <name evidence="3" type="ORF">SCF082_LOCUS42341</name>
</gene>
<keyword evidence="1" id="KW-0040">ANK repeat</keyword>
<proteinExistence type="predicted"/>
<protein>
    <submittedName>
        <fullName evidence="3">Ankyrin-1 (ANK-1) (Ankyrin-R) (Erythrocyte ankyrin)</fullName>
    </submittedName>
</protein>
<feature type="repeat" description="ANK" evidence="1">
    <location>
        <begin position="196"/>
        <end position="228"/>
    </location>
</feature>
<feature type="repeat" description="ANK" evidence="1">
    <location>
        <begin position="131"/>
        <end position="163"/>
    </location>
</feature>
<dbReference type="PANTHER" id="PTHR46224:SF64">
    <property type="entry name" value="IQ MOTIF AND ANKYRIN REPEAT DOMAIN-CONTAINING PROTEIN 1"/>
    <property type="match status" value="1"/>
</dbReference>
<dbReference type="PROSITE" id="PS50297">
    <property type="entry name" value="ANK_REP_REGION"/>
    <property type="match status" value="5"/>
</dbReference>
<dbReference type="InterPro" id="IPR002110">
    <property type="entry name" value="Ankyrin_rpt"/>
</dbReference>
<evidence type="ECO:0000259" key="2">
    <source>
        <dbReference type="PROSITE" id="PS50053"/>
    </source>
</evidence>
<dbReference type="InterPro" id="IPR036770">
    <property type="entry name" value="Ankyrin_rpt-contain_sf"/>
</dbReference>